<keyword evidence="6 8" id="KW-0408">Iron</keyword>
<evidence type="ECO:0000256" key="1">
    <source>
        <dbReference type="ARBA" id="ARBA00001971"/>
    </source>
</evidence>
<dbReference type="InterPro" id="IPR001128">
    <property type="entry name" value="Cyt_P450"/>
</dbReference>
<comment type="caution">
    <text evidence="10">The sequence shown here is derived from an EMBL/GenBank/DDBJ whole genome shotgun (WGS) entry which is preliminary data.</text>
</comment>
<keyword evidence="5" id="KW-0560">Oxidoreductase</keyword>
<dbReference type="InterPro" id="IPR002401">
    <property type="entry name" value="Cyt_P450_E_grp-I"/>
</dbReference>
<feature type="transmembrane region" description="Helical" evidence="9">
    <location>
        <begin position="12"/>
        <end position="36"/>
    </location>
</feature>
<keyword evidence="4 8" id="KW-0479">Metal-binding</keyword>
<dbReference type="GO" id="GO:0004497">
    <property type="term" value="F:monooxygenase activity"/>
    <property type="evidence" value="ECO:0007669"/>
    <property type="project" value="UniProtKB-KW"/>
</dbReference>
<dbReference type="CDD" id="cd11051">
    <property type="entry name" value="CYP59-like"/>
    <property type="match status" value="1"/>
</dbReference>
<evidence type="ECO:0008006" key="12">
    <source>
        <dbReference type="Google" id="ProtNLM"/>
    </source>
</evidence>
<name>A0AAX6N0G5_9PEZI</name>
<dbReference type="PANTHER" id="PTHR24305">
    <property type="entry name" value="CYTOCHROME P450"/>
    <property type="match status" value="1"/>
</dbReference>
<organism evidence="10 11">
    <name type="scientific">Daldinia eschscholtzii</name>
    <dbReference type="NCBI Taxonomy" id="292717"/>
    <lineage>
        <taxon>Eukaryota</taxon>
        <taxon>Fungi</taxon>
        <taxon>Dikarya</taxon>
        <taxon>Ascomycota</taxon>
        <taxon>Pezizomycotina</taxon>
        <taxon>Sordariomycetes</taxon>
        <taxon>Xylariomycetidae</taxon>
        <taxon>Xylariales</taxon>
        <taxon>Hypoxylaceae</taxon>
        <taxon>Daldinia</taxon>
    </lineage>
</organism>
<reference evidence="10 11" key="1">
    <citation type="journal article" date="2024" name="Front Chem Biol">
        <title>Unveiling the potential of Daldinia eschscholtzii MFLUCC 19-0629 through bioactivity and bioinformatics studies for enhanced sustainable agriculture production.</title>
        <authorList>
            <person name="Brooks S."/>
            <person name="Weaver J.A."/>
            <person name="Klomchit A."/>
            <person name="Alharthi S.A."/>
            <person name="Onlamun T."/>
            <person name="Nurani R."/>
            <person name="Vong T.K."/>
            <person name="Alberti F."/>
            <person name="Greco C."/>
        </authorList>
    </citation>
    <scope>NUCLEOTIDE SEQUENCE [LARGE SCALE GENOMIC DNA]</scope>
    <source>
        <strain evidence="10">MFLUCC 19-0629</strain>
    </source>
</reference>
<evidence type="ECO:0000256" key="4">
    <source>
        <dbReference type="ARBA" id="ARBA00022723"/>
    </source>
</evidence>
<dbReference type="GO" id="GO:0005506">
    <property type="term" value="F:iron ion binding"/>
    <property type="evidence" value="ECO:0007669"/>
    <property type="project" value="InterPro"/>
</dbReference>
<keyword evidence="9" id="KW-0812">Transmembrane</keyword>
<evidence type="ECO:0000256" key="2">
    <source>
        <dbReference type="ARBA" id="ARBA00005179"/>
    </source>
</evidence>
<dbReference type="GO" id="GO:0016705">
    <property type="term" value="F:oxidoreductase activity, acting on paired donors, with incorporation or reduction of molecular oxygen"/>
    <property type="evidence" value="ECO:0007669"/>
    <property type="project" value="InterPro"/>
</dbReference>
<keyword evidence="3 8" id="KW-0349">Heme</keyword>
<dbReference type="PANTHER" id="PTHR24305:SF107">
    <property type="entry name" value="P450, PUTATIVE (EUROFUNG)-RELATED"/>
    <property type="match status" value="1"/>
</dbReference>
<sequence>MLQILGPSGPHITSLIIKSIGYLTLAGLLFFFFRLYQVRMMFRRVQKEHGIPMMPHSFLFGHLVTVAKITIKYKIPRDGHGHWMFRYIKQEYPEIAGQGIVYMDVWPIGYPMLAVYNPNMMAQFIQENSLPKFWAMPQVEFKGFTGGQDLVNLDGPEWKKARSMFNPGFSAKNLLSLVPDMIEEVLVFRERLEKAATSGEVIRLADYTTNLTVDIVGRAVLGTRLQTQVKANRLMELMKRQLKLIYFELSLSKQLNPLVPLKNWIYNRKISNELIPYILNTAQNYEKIEGSKTIVTLALKEYINEVQDYTARGNIPPEFVDRVVKHIKIFMFAGHDTTATLLAYIYYMLSKNPDKAAKLRAEHDEVLGPDPTAAAGLIRADPTLLNKLPYTMAVLRETLRLFPPVGGSIRQSPPGHFLTHPETGVRYPTYGFMMHSSASTVLRDPEYWPEPDSFIPERFMTRDESDPLHPVKNAWRPFEMGPRNCIGQELVYVEVRLILALTVREFEVEEVFPADAPEWMGIKAYQITNPEAVSTAHPKDGLPVKVKARK</sequence>
<protein>
    <recommendedName>
        <fullName evidence="12">Cytochrome P450</fullName>
    </recommendedName>
</protein>
<evidence type="ECO:0000256" key="6">
    <source>
        <dbReference type="ARBA" id="ARBA00023004"/>
    </source>
</evidence>
<dbReference type="EMBL" id="JBANMG010000001">
    <property type="protein sequence ID" value="KAK6958244.1"/>
    <property type="molecule type" value="Genomic_DNA"/>
</dbReference>
<gene>
    <name evidence="10" type="ORF">Daesc_001041</name>
</gene>
<dbReference type="PRINTS" id="PR00385">
    <property type="entry name" value="P450"/>
</dbReference>
<dbReference type="AlphaFoldDB" id="A0AAX6N0G5"/>
<dbReference type="InterPro" id="IPR050121">
    <property type="entry name" value="Cytochrome_P450_monoxygenase"/>
</dbReference>
<evidence type="ECO:0000256" key="5">
    <source>
        <dbReference type="ARBA" id="ARBA00023002"/>
    </source>
</evidence>
<evidence type="ECO:0000313" key="11">
    <source>
        <dbReference type="Proteomes" id="UP001369815"/>
    </source>
</evidence>
<comment type="pathway">
    <text evidence="2">Secondary metabolite biosynthesis.</text>
</comment>
<dbReference type="Gene3D" id="1.10.630.10">
    <property type="entry name" value="Cytochrome P450"/>
    <property type="match status" value="1"/>
</dbReference>
<proteinExistence type="predicted"/>
<feature type="binding site" description="axial binding residue" evidence="8">
    <location>
        <position position="485"/>
    </location>
    <ligand>
        <name>heme</name>
        <dbReference type="ChEBI" id="CHEBI:30413"/>
    </ligand>
    <ligandPart>
        <name>Fe</name>
        <dbReference type="ChEBI" id="CHEBI:18248"/>
    </ligandPart>
</feature>
<dbReference type="InterPro" id="IPR036396">
    <property type="entry name" value="Cyt_P450_sf"/>
</dbReference>
<dbReference type="PRINTS" id="PR00463">
    <property type="entry name" value="EP450I"/>
</dbReference>
<keyword evidence="9" id="KW-0472">Membrane</keyword>
<keyword evidence="7" id="KW-0503">Monooxygenase</keyword>
<accession>A0AAX6N0G5</accession>
<comment type="cofactor">
    <cofactor evidence="1 8">
        <name>heme</name>
        <dbReference type="ChEBI" id="CHEBI:30413"/>
    </cofactor>
</comment>
<evidence type="ECO:0000256" key="8">
    <source>
        <dbReference type="PIRSR" id="PIRSR602401-1"/>
    </source>
</evidence>
<dbReference type="Pfam" id="PF00067">
    <property type="entry name" value="p450"/>
    <property type="match status" value="1"/>
</dbReference>
<dbReference type="GO" id="GO:0020037">
    <property type="term" value="F:heme binding"/>
    <property type="evidence" value="ECO:0007669"/>
    <property type="project" value="InterPro"/>
</dbReference>
<evidence type="ECO:0000256" key="7">
    <source>
        <dbReference type="ARBA" id="ARBA00023033"/>
    </source>
</evidence>
<keyword evidence="9" id="KW-1133">Transmembrane helix</keyword>
<evidence type="ECO:0000313" key="10">
    <source>
        <dbReference type="EMBL" id="KAK6958244.1"/>
    </source>
</evidence>
<evidence type="ECO:0000256" key="9">
    <source>
        <dbReference type="SAM" id="Phobius"/>
    </source>
</evidence>
<dbReference type="Proteomes" id="UP001369815">
    <property type="component" value="Unassembled WGS sequence"/>
</dbReference>
<evidence type="ECO:0000256" key="3">
    <source>
        <dbReference type="ARBA" id="ARBA00022617"/>
    </source>
</evidence>
<keyword evidence="11" id="KW-1185">Reference proteome</keyword>
<dbReference type="SUPFAM" id="SSF48264">
    <property type="entry name" value="Cytochrome P450"/>
    <property type="match status" value="1"/>
</dbReference>